<accession>A0A6G5AIA7</accession>
<sequence length="102" mass="11175">MCLKSVIEECTCMLFQQVCSGILAFARVRRWARQMGAQGKALCAEMFCRDTTLPGASMSKQLFLHLWCMIPPLFPASVAGVISLMCNIVSVSKCIVSEGPLL</sequence>
<dbReference type="AlphaFoldDB" id="A0A6G5AIA7"/>
<protein>
    <submittedName>
        <fullName evidence="1">Uncharacterized protein</fullName>
    </submittedName>
</protein>
<proteinExistence type="predicted"/>
<organism evidence="1">
    <name type="scientific">Rhipicephalus microplus</name>
    <name type="common">Cattle tick</name>
    <name type="synonym">Boophilus microplus</name>
    <dbReference type="NCBI Taxonomy" id="6941"/>
    <lineage>
        <taxon>Eukaryota</taxon>
        <taxon>Metazoa</taxon>
        <taxon>Ecdysozoa</taxon>
        <taxon>Arthropoda</taxon>
        <taxon>Chelicerata</taxon>
        <taxon>Arachnida</taxon>
        <taxon>Acari</taxon>
        <taxon>Parasitiformes</taxon>
        <taxon>Ixodida</taxon>
        <taxon>Ixodoidea</taxon>
        <taxon>Ixodidae</taxon>
        <taxon>Rhipicephalinae</taxon>
        <taxon>Rhipicephalus</taxon>
        <taxon>Boophilus</taxon>
    </lineage>
</organism>
<name>A0A6G5AIA7_RHIMP</name>
<reference evidence="1" key="1">
    <citation type="submission" date="2020-03" db="EMBL/GenBank/DDBJ databases">
        <title>A transcriptome and proteome of the tick Rhipicephalus microplus shaped by the genetic composition of its hosts and developmental stage.</title>
        <authorList>
            <person name="Garcia G.R."/>
            <person name="Ribeiro J.M.C."/>
            <person name="Maruyama S.R."/>
            <person name="Gardinasse L.G."/>
            <person name="Nelson K."/>
            <person name="Ferreira B.R."/>
            <person name="Andrade T.G."/>
            <person name="Santos I.K.F.M."/>
        </authorList>
    </citation>
    <scope>NUCLEOTIDE SEQUENCE</scope>
    <source>
        <strain evidence="1">NSGR</strain>
        <tissue evidence="1">Salivary glands</tissue>
    </source>
</reference>
<evidence type="ECO:0000313" key="1">
    <source>
        <dbReference type="EMBL" id="NIE50023.1"/>
    </source>
</evidence>
<dbReference type="EMBL" id="GIKN01007750">
    <property type="protein sequence ID" value="NIE50023.1"/>
    <property type="molecule type" value="Transcribed_RNA"/>
</dbReference>